<dbReference type="InterPro" id="IPR000644">
    <property type="entry name" value="CBS_dom"/>
</dbReference>
<feature type="domain" description="CNNM transmembrane" evidence="10">
    <location>
        <begin position="1"/>
        <end position="197"/>
    </location>
</feature>
<dbReference type="Pfam" id="PF01595">
    <property type="entry name" value="CNNM"/>
    <property type="match status" value="1"/>
</dbReference>
<gene>
    <name evidence="11" type="ORF">MNBD_PLANCTO03-2246</name>
</gene>
<keyword evidence="6" id="KW-0129">CBS domain</keyword>
<dbReference type="EMBL" id="UOGK01000549">
    <property type="protein sequence ID" value="VAX41482.1"/>
    <property type="molecule type" value="Genomic_DNA"/>
</dbReference>
<keyword evidence="3 8" id="KW-0812">Transmembrane</keyword>
<accession>A0A3B1DL90</accession>
<dbReference type="SUPFAM" id="SSF54631">
    <property type="entry name" value="CBS-domain pair"/>
    <property type="match status" value="1"/>
</dbReference>
<dbReference type="InterPro" id="IPR046342">
    <property type="entry name" value="CBS_dom_sf"/>
</dbReference>
<feature type="transmembrane region" description="Helical" evidence="8">
    <location>
        <begin position="96"/>
        <end position="116"/>
    </location>
</feature>
<dbReference type="Gene3D" id="3.10.580.10">
    <property type="entry name" value="CBS-domain"/>
    <property type="match status" value="1"/>
</dbReference>
<dbReference type="GO" id="GO:0050660">
    <property type="term" value="F:flavin adenine dinucleotide binding"/>
    <property type="evidence" value="ECO:0007669"/>
    <property type="project" value="InterPro"/>
</dbReference>
<dbReference type="InterPro" id="IPR051676">
    <property type="entry name" value="UPF0053_domain"/>
</dbReference>
<comment type="subcellular location">
    <subcellularLocation>
        <location evidence="1">Cell membrane</location>
        <topology evidence="1">Multi-pass membrane protein</topology>
    </subcellularLocation>
</comment>
<dbReference type="PROSITE" id="PS51846">
    <property type="entry name" value="CNNM"/>
    <property type="match status" value="1"/>
</dbReference>
<protein>
    <submittedName>
        <fullName evidence="11">Hemolysins and related proteins containing CBS domains</fullName>
    </submittedName>
</protein>
<evidence type="ECO:0000259" key="10">
    <source>
        <dbReference type="PROSITE" id="PS51846"/>
    </source>
</evidence>
<evidence type="ECO:0000256" key="1">
    <source>
        <dbReference type="ARBA" id="ARBA00004651"/>
    </source>
</evidence>
<dbReference type="InterPro" id="IPR016169">
    <property type="entry name" value="FAD-bd_PCMH_sub2"/>
</dbReference>
<dbReference type="InterPro" id="IPR005170">
    <property type="entry name" value="Transptr-assoc_dom"/>
</dbReference>
<reference evidence="11" key="1">
    <citation type="submission" date="2018-06" db="EMBL/GenBank/DDBJ databases">
        <authorList>
            <person name="Zhirakovskaya E."/>
        </authorList>
    </citation>
    <scope>NUCLEOTIDE SEQUENCE</scope>
</reference>
<evidence type="ECO:0000256" key="2">
    <source>
        <dbReference type="ARBA" id="ARBA00022475"/>
    </source>
</evidence>
<evidence type="ECO:0000259" key="9">
    <source>
        <dbReference type="PROSITE" id="PS51371"/>
    </source>
</evidence>
<evidence type="ECO:0000256" key="7">
    <source>
        <dbReference type="ARBA" id="ARBA00023136"/>
    </source>
</evidence>
<sequence length="426" mass="45718">MLEIGIILLLIMLNGLLAGSEAGVVASRRIRLRQQAEAGLRGAPAALRTVESPIQFLSTVQVGITLIGIFSGVYGGATIAEDVAGWLSQWESLEPIAMPMALGLVVLTITYFSLVLGELVPKRLAMEHPEAVVRRVAGPMRVVSTIASPAVHFLSFSTNLLLRPLGVGTERAESVSDEEIRAVIRLGASSGVLEREEGRVIERVFAMADRRAGSFMTPRRDVECLPADASAAEVTAFARASRDTHVPVSPGGLDELLGVVSVVELAHAEGKTPRELVTQPLFIPETANALRAIELFREANAQIAFIADEHGTIDGMLRLSDLLEEILGEVGGEPDADEPGVVRRDDGSLLVDGLLPVDEFLQVIGEKPSPSFDPAVYHTVGGLVMHHLGRLAKTGDAVKVEGWRFEVLDMDGRRVDKLLAKSVTEE</sequence>
<feature type="transmembrane region" description="Helical" evidence="8">
    <location>
        <begin position="56"/>
        <end position="76"/>
    </location>
</feature>
<dbReference type="PROSITE" id="PS51371">
    <property type="entry name" value="CBS"/>
    <property type="match status" value="1"/>
</dbReference>
<dbReference type="Pfam" id="PF03471">
    <property type="entry name" value="CorC_HlyC"/>
    <property type="match status" value="1"/>
</dbReference>
<evidence type="ECO:0000256" key="4">
    <source>
        <dbReference type="ARBA" id="ARBA00022737"/>
    </source>
</evidence>
<feature type="domain" description="CBS" evidence="9">
    <location>
        <begin position="276"/>
        <end position="338"/>
    </location>
</feature>
<dbReference type="CDD" id="cd04590">
    <property type="entry name" value="CBS_pair_CorC_HlyC_assoc"/>
    <property type="match status" value="1"/>
</dbReference>
<dbReference type="SUPFAM" id="SSF56176">
    <property type="entry name" value="FAD-binding/transporter-associated domain-like"/>
    <property type="match status" value="1"/>
</dbReference>
<keyword evidence="7 8" id="KW-0472">Membrane</keyword>
<evidence type="ECO:0000256" key="6">
    <source>
        <dbReference type="ARBA" id="ARBA00023122"/>
    </source>
</evidence>
<dbReference type="Pfam" id="PF00571">
    <property type="entry name" value="CBS"/>
    <property type="match status" value="1"/>
</dbReference>
<dbReference type="PANTHER" id="PTHR43099">
    <property type="entry name" value="UPF0053 PROTEIN YRKA"/>
    <property type="match status" value="1"/>
</dbReference>
<evidence type="ECO:0000256" key="3">
    <source>
        <dbReference type="ARBA" id="ARBA00022692"/>
    </source>
</evidence>
<feature type="transmembrane region" description="Helical" evidence="8">
    <location>
        <begin position="6"/>
        <end position="26"/>
    </location>
</feature>
<dbReference type="InterPro" id="IPR044751">
    <property type="entry name" value="Ion_transp-like_CBS"/>
</dbReference>
<proteinExistence type="predicted"/>
<evidence type="ECO:0000313" key="11">
    <source>
        <dbReference type="EMBL" id="VAX41482.1"/>
    </source>
</evidence>
<dbReference type="InterPro" id="IPR036318">
    <property type="entry name" value="FAD-bd_PCMH-like_sf"/>
</dbReference>
<keyword evidence="2" id="KW-1003">Cell membrane</keyword>
<evidence type="ECO:0000256" key="5">
    <source>
        <dbReference type="ARBA" id="ARBA00022989"/>
    </source>
</evidence>
<dbReference type="AlphaFoldDB" id="A0A3B1DL90"/>
<dbReference type="Gene3D" id="3.30.465.10">
    <property type="match status" value="1"/>
</dbReference>
<organism evidence="11">
    <name type="scientific">hydrothermal vent metagenome</name>
    <dbReference type="NCBI Taxonomy" id="652676"/>
    <lineage>
        <taxon>unclassified sequences</taxon>
        <taxon>metagenomes</taxon>
        <taxon>ecological metagenomes</taxon>
    </lineage>
</organism>
<dbReference type="GO" id="GO:0005886">
    <property type="term" value="C:plasma membrane"/>
    <property type="evidence" value="ECO:0007669"/>
    <property type="project" value="UniProtKB-SubCell"/>
</dbReference>
<dbReference type="SMART" id="SM01091">
    <property type="entry name" value="CorC_HlyC"/>
    <property type="match status" value="1"/>
</dbReference>
<keyword evidence="5 8" id="KW-1133">Transmembrane helix</keyword>
<evidence type="ECO:0000256" key="8">
    <source>
        <dbReference type="SAM" id="Phobius"/>
    </source>
</evidence>
<name>A0A3B1DL90_9ZZZZ</name>
<dbReference type="PANTHER" id="PTHR43099:SF5">
    <property type="entry name" value="HLYC_CORC FAMILY TRANSPORTER"/>
    <property type="match status" value="1"/>
</dbReference>
<keyword evidence="4" id="KW-0677">Repeat</keyword>
<dbReference type="InterPro" id="IPR002550">
    <property type="entry name" value="CNNM"/>
</dbReference>